<proteinExistence type="predicted"/>
<feature type="region of interest" description="Disordered" evidence="1">
    <location>
        <begin position="27"/>
        <end position="59"/>
    </location>
</feature>
<accession>A0ABU4SUD4</accession>
<comment type="caution">
    <text evidence="2">The sequence shown here is derived from an EMBL/GenBank/DDBJ whole genome shotgun (WGS) entry which is preliminary data.</text>
</comment>
<organism evidence="2 3">
    <name type="scientific">Lentzea miocenica</name>
    <dbReference type="NCBI Taxonomy" id="3095431"/>
    <lineage>
        <taxon>Bacteria</taxon>
        <taxon>Bacillati</taxon>
        <taxon>Actinomycetota</taxon>
        <taxon>Actinomycetes</taxon>
        <taxon>Pseudonocardiales</taxon>
        <taxon>Pseudonocardiaceae</taxon>
        <taxon>Lentzea</taxon>
    </lineage>
</organism>
<name>A0ABU4SUD4_9PSEU</name>
<protein>
    <submittedName>
        <fullName evidence="2">Uncharacterized protein</fullName>
    </submittedName>
</protein>
<evidence type="ECO:0000313" key="2">
    <source>
        <dbReference type="EMBL" id="MDX8029521.1"/>
    </source>
</evidence>
<evidence type="ECO:0000313" key="3">
    <source>
        <dbReference type="Proteomes" id="UP001285521"/>
    </source>
</evidence>
<sequence>MASAYPEAMGQSEQDRIRDDFGEAVNMTATRPSATIEDNRRRHSLMNWGHDPLGGSGTA</sequence>
<dbReference type="EMBL" id="JAXAVW010000003">
    <property type="protein sequence ID" value="MDX8029521.1"/>
    <property type="molecule type" value="Genomic_DNA"/>
</dbReference>
<dbReference type="Proteomes" id="UP001285521">
    <property type="component" value="Unassembled WGS sequence"/>
</dbReference>
<evidence type="ECO:0000256" key="1">
    <source>
        <dbReference type="SAM" id="MobiDB-lite"/>
    </source>
</evidence>
<reference evidence="2 3" key="1">
    <citation type="submission" date="2023-11" db="EMBL/GenBank/DDBJ databases">
        <title>Lentzea sokolovensis, sp. nov., Lentzea kristufkii, sp. nov., and Lentzea miocenensis, sp. nov., rare actinobacteria from Sokolov Coal Basin, Miocene lacustrine sediment, Czech Republic.</title>
        <authorList>
            <person name="Lara A."/>
            <person name="Kotroba L."/>
            <person name="Nouioui I."/>
            <person name="Neumann-Schaal M."/>
            <person name="Mast Y."/>
            <person name="Chronakova A."/>
        </authorList>
    </citation>
    <scope>NUCLEOTIDE SEQUENCE [LARGE SCALE GENOMIC DNA]</scope>
    <source>
        <strain evidence="2 3">BCCO 10_0856</strain>
    </source>
</reference>
<keyword evidence="3" id="KW-1185">Reference proteome</keyword>
<gene>
    <name evidence="2" type="ORF">SK803_04830</name>
</gene>
<dbReference type="RefSeq" id="WP_319964524.1">
    <property type="nucleotide sequence ID" value="NZ_JAXAVW010000003.1"/>
</dbReference>
<reference evidence="2 3" key="2">
    <citation type="submission" date="2023-11" db="EMBL/GenBank/DDBJ databases">
        <authorList>
            <person name="Lara A.C."/>
            <person name="Chronakova A."/>
        </authorList>
    </citation>
    <scope>NUCLEOTIDE SEQUENCE [LARGE SCALE GENOMIC DNA]</scope>
    <source>
        <strain evidence="2 3">BCCO 10_0856</strain>
    </source>
</reference>